<sequence>MRKIPDDLARHYEANGWWTHETLGDLLTQCLSEAADCRFEVHSEVRPWRGSFGDVEQTARRLAAGLSARGVGPGDVVAFQLPNWMEAAATFWAAAFLGAVVVPVVHFYGAKELGYILSASKPRVFITAEKFGRMTFVPELVADVPIVGVVGGSGASVVGGSGASVVGGSGAAQHFEDLLDVEPMPGTLATDPGAPALIAFTSGTTRNPKGVIHSHQTLCFETRQLLANYPKDRGRQLTATPVGHFIGMIGAFLIPVLEGTPIDLADVWDPAKALALMAEQGVSIGGGPPYFVTSLLDHPDFAPEHLRHIRHVGLGGSTVPAAVTRRLADLGIFVYRSYGSTEHPSITGSTPSAAEDKRLFTDGNARPGVEIRLAPDGEILSRGPDLCLGYTDDALTEAAFDADGWYHTGDVGVLDADGYLTITDRKADVIIRGGENISAVEVEEVLLALPAVTEAVVVAVPDARLGERAAAVVRLKPGSALPTMPELQAHFERLGVARQKWPEQLHEVDDFPRTASGKVQKYVVRQQLAGEVAPTPL</sequence>
<gene>
    <name evidence="5" type="ORF">A5771_05095</name>
</gene>
<dbReference type="InterPro" id="IPR042099">
    <property type="entry name" value="ANL_N_sf"/>
</dbReference>
<dbReference type="EMBL" id="LZIN01000033">
    <property type="protein sequence ID" value="OBG08128.1"/>
    <property type="molecule type" value="Genomic_DNA"/>
</dbReference>
<dbReference type="OrthoDB" id="9803968at2"/>
<dbReference type="AlphaFoldDB" id="A0A1A2ERM5"/>
<keyword evidence="2" id="KW-0472">Membrane</keyword>
<dbReference type="PANTHER" id="PTHR43201">
    <property type="entry name" value="ACYL-COA SYNTHETASE"/>
    <property type="match status" value="1"/>
</dbReference>
<feature type="transmembrane region" description="Helical" evidence="2">
    <location>
        <begin position="89"/>
        <end position="109"/>
    </location>
</feature>
<organism evidence="5 6">
    <name type="scientific">Mycolicibacter sinensis (strain JDM601)</name>
    <name type="common">Mycobacterium sinense</name>
    <dbReference type="NCBI Taxonomy" id="875328"/>
    <lineage>
        <taxon>Bacteria</taxon>
        <taxon>Bacillati</taxon>
        <taxon>Actinomycetota</taxon>
        <taxon>Actinomycetes</taxon>
        <taxon>Mycobacteriales</taxon>
        <taxon>Mycobacteriaceae</taxon>
        <taxon>Mycolicibacter</taxon>
    </lineage>
</organism>
<dbReference type="Gene3D" id="3.30.300.30">
    <property type="match status" value="1"/>
</dbReference>
<dbReference type="GO" id="GO:0006631">
    <property type="term" value="P:fatty acid metabolic process"/>
    <property type="evidence" value="ECO:0007669"/>
    <property type="project" value="TreeGrafter"/>
</dbReference>
<protein>
    <submittedName>
        <fullName evidence="5">AMP-dependent synthetase</fullName>
    </submittedName>
</protein>
<evidence type="ECO:0000313" key="6">
    <source>
        <dbReference type="Proteomes" id="UP000093985"/>
    </source>
</evidence>
<evidence type="ECO:0000259" key="3">
    <source>
        <dbReference type="Pfam" id="PF00501"/>
    </source>
</evidence>
<proteinExistence type="inferred from homology"/>
<dbReference type="PANTHER" id="PTHR43201:SF8">
    <property type="entry name" value="ACYL-COA SYNTHETASE FAMILY MEMBER 3"/>
    <property type="match status" value="1"/>
</dbReference>
<dbReference type="RefSeq" id="WP_064854395.1">
    <property type="nucleotide sequence ID" value="NZ_LZIN01000033.1"/>
</dbReference>
<dbReference type="GO" id="GO:0031956">
    <property type="term" value="F:medium-chain fatty acid-CoA ligase activity"/>
    <property type="evidence" value="ECO:0007669"/>
    <property type="project" value="TreeGrafter"/>
</dbReference>
<comment type="similarity">
    <text evidence="1">Belongs to the ATP-dependent AMP-binding enzyme family.</text>
</comment>
<dbReference type="InterPro" id="IPR025110">
    <property type="entry name" value="AMP-bd_C"/>
</dbReference>
<keyword evidence="2" id="KW-0812">Transmembrane</keyword>
<reference evidence="6" key="1">
    <citation type="submission" date="2016-06" db="EMBL/GenBank/DDBJ databases">
        <authorList>
            <person name="Sutton G."/>
            <person name="Brinkac L."/>
            <person name="Sanka R."/>
            <person name="Adams M."/>
            <person name="Lau E."/>
            <person name="Mehaffy C."/>
            <person name="Tameris M."/>
            <person name="Hatherill M."/>
            <person name="Hanekom W."/>
            <person name="Mahomed H."/>
            <person name="Mcshane H."/>
        </authorList>
    </citation>
    <scope>NUCLEOTIDE SEQUENCE [LARGE SCALE GENOMIC DNA]</scope>
    <source>
        <strain evidence="6">852014-51077_SCH5608930-a</strain>
    </source>
</reference>
<feature type="domain" description="AMP-dependent synthetase/ligase" evidence="3">
    <location>
        <begin position="51"/>
        <end position="390"/>
    </location>
</feature>
<dbReference type="Proteomes" id="UP000093985">
    <property type="component" value="Unassembled WGS sequence"/>
</dbReference>
<evidence type="ECO:0000313" key="5">
    <source>
        <dbReference type="EMBL" id="OBG08128.1"/>
    </source>
</evidence>
<feature type="domain" description="AMP-binding enzyme C-terminal" evidence="4">
    <location>
        <begin position="441"/>
        <end position="518"/>
    </location>
</feature>
<dbReference type="SUPFAM" id="SSF56801">
    <property type="entry name" value="Acetyl-CoA synthetase-like"/>
    <property type="match status" value="1"/>
</dbReference>
<dbReference type="Gene3D" id="3.40.50.12780">
    <property type="entry name" value="N-terminal domain of ligase-like"/>
    <property type="match status" value="1"/>
</dbReference>
<dbReference type="Pfam" id="PF13193">
    <property type="entry name" value="AMP-binding_C"/>
    <property type="match status" value="1"/>
</dbReference>
<evidence type="ECO:0000256" key="1">
    <source>
        <dbReference type="ARBA" id="ARBA00006432"/>
    </source>
</evidence>
<keyword evidence="2" id="KW-1133">Transmembrane helix</keyword>
<evidence type="ECO:0000259" key="4">
    <source>
        <dbReference type="Pfam" id="PF13193"/>
    </source>
</evidence>
<evidence type="ECO:0000256" key="2">
    <source>
        <dbReference type="SAM" id="Phobius"/>
    </source>
</evidence>
<dbReference type="InterPro" id="IPR045851">
    <property type="entry name" value="AMP-bd_C_sf"/>
</dbReference>
<dbReference type="Pfam" id="PF00501">
    <property type="entry name" value="AMP-binding"/>
    <property type="match status" value="1"/>
</dbReference>
<name>A0A1A2ERM5_MYCSD</name>
<dbReference type="InterPro" id="IPR000873">
    <property type="entry name" value="AMP-dep_synth/lig_dom"/>
</dbReference>
<accession>A0A1A2ERM5</accession>
<comment type="caution">
    <text evidence="5">The sequence shown here is derived from an EMBL/GenBank/DDBJ whole genome shotgun (WGS) entry which is preliminary data.</text>
</comment>